<dbReference type="SUPFAM" id="SSF56059">
    <property type="entry name" value="Glutathione synthetase ATP-binding domain-like"/>
    <property type="match status" value="1"/>
</dbReference>
<organism evidence="1 2">
    <name type="scientific">Saccharothrix xinjiangensis</name>
    <dbReference type="NCBI Taxonomy" id="204798"/>
    <lineage>
        <taxon>Bacteria</taxon>
        <taxon>Bacillati</taxon>
        <taxon>Actinomycetota</taxon>
        <taxon>Actinomycetes</taxon>
        <taxon>Pseudonocardiales</taxon>
        <taxon>Pseudonocardiaceae</taxon>
        <taxon>Saccharothrix</taxon>
    </lineage>
</organism>
<protein>
    <recommendedName>
        <fullName evidence="3">Circularly permuted ATP-grasp superfamily protein</fullName>
    </recommendedName>
</protein>
<proteinExistence type="predicted"/>
<dbReference type="EMBL" id="JBHSJB010000001">
    <property type="protein sequence ID" value="MFC5052132.1"/>
    <property type="molecule type" value="Genomic_DNA"/>
</dbReference>
<accession>A0ABV9XRP9</accession>
<evidence type="ECO:0008006" key="3">
    <source>
        <dbReference type="Google" id="ProtNLM"/>
    </source>
</evidence>
<comment type="caution">
    <text evidence="1">The sequence shown here is derived from an EMBL/GenBank/DDBJ whole genome shotgun (WGS) entry which is preliminary data.</text>
</comment>
<dbReference type="Proteomes" id="UP001595833">
    <property type="component" value="Unassembled WGS sequence"/>
</dbReference>
<keyword evidence="2" id="KW-1185">Reference proteome</keyword>
<reference evidence="2" key="1">
    <citation type="journal article" date="2019" name="Int. J. Syst. Evol. Microbiol.">
        <title>The Global Catalogue of Microorganisms (GCM) 10K type strain sequencing project: providing services to taxonomists for standard genome sequencing and annotation.</title>
        <authorList>
            <consortium name="The Broad Institute Genomics Platform"/>
            <consortium name="The Broad Institute Genome Sequencing Center for Infectious Disease"/>
            <person name="Wu L."/>
            <person name="Ma J."/>
        </authorList>
    </citation>
    <scope>NUCLEOTIDE SEQUENCE [LARGE SCALE GENOMIC DNA]</scope>
    <source>
        <strain evidence="2">KCTC 12848</strain>
    </source>
</reference>
<evidence type="ECO:0000313" key="1">
    <source>
        <dbReference type="EMBL" id="MFC5052132.1"/>
    </source>
</evidence>
<dbReference type="RefSeq" id="WP_344044023.1">
    <property type="nucleotide sequence ID" value="NZ_BAAAKE010000056.1"/>
</dbReference>
<evidence type="ECO:0000313" key="2">
    <source>
        <dbReference type="Proteomes" id="UP001595833"/>
    </source>
</evidence>
<name>A0ABV9XRP9_9PSEU</name>
<gene>
    <name evidence="1" type="ORF">ACFPFM_00035</name>
</gene>
<sequence>MPHGNLAPTGAATSLVRFDVCFPTGRPPTGTAADPPGWVNFQSVLDGEAIVSEEERRLLPHAPVLTGLDPGAERVLVERLTRVLDAVQTLADRYADDEEVQRFFDLPPLIHACALADTRVGRHVDHCRFDLGGDRLDDVRIFEVGGDCPVSALHGLLNRCWRQVDAVRWFTDQYRPARCETPGWMVSELLDLAERQGRDPAGIRRIAVLCEDELRSFSEMRLIEAQIRQHGRAPVHLVPDRLGDDVPPVGFLAHITQSLVAEPDRHAPLLERIASGRLLVLNGVRGRMIGGNKLVSAALSDPRFHRLFTSDQLAAIRATVPRSRKLGDGTTAREATDQQGDLVLKAPFDALGRSVFIGREHDPSEWRRIVGTGVRHGWLVQEFVRSQYVTTPSGVLRRSLGAIFCGGRLAGYNGRVSPSLLDVFSSGGGVHAVFGGHSGDAAP</sequence>